<keyword evidence="2" id="KW-1185">Reference proteome</keyword>
<evidence type="ECO:0000313" key="2">
    <source>
        <dbReference type="Proteomes" id="UP000184346"/>
    </source>
</evidence>
<evidence type="ECO:0008006" key="3">
    <source>
        <dbReference type="Google" id="ProtNLM"/>
    </source>
</evidence>
<dbReference type="Proteomes" id="UP000184346">
    <property type="component" value="Unassembled WGS sequence"/>
</dbReference>
<protein>
    <recommendedName>
        <fullName evidence="3">DUF3987 domain-containing protein</fullName>
    </recommendedName>
</protein>
<gene>
    <name evidence="1" type="ORF">SAMN02745148_01690</name>
</gene>
<proteinExistence type="predicted"/>
<dbReference type="Pfam" id="PF13148">
    <property type="entry name" value="DUF3987"/>
    <property type="match status" value="1"/>
</dbReference>
<name>A0A1M4YFJ6_9GAMM</name>
<dbReference type="EMBL" id="FQUJ01000006">
    <property type="protein sequence ID" value="SHF04282.1"/>
    <property type="molecule type" value="Genomic_DNA"/>
</dbReference>
<sequence length="486" mass="55414">MLPSVNRGVFPPVLDDCPVDLFQGALNDRVYQAGMATKAPRALVVQGALSAMSYMVQNLVDVEKPNGEIVPPVVFFIGVAESGERKTAIEKFFFDRIEERELEIEVEREALMTEYEVELSVWKERKRRLIKECSKFDAEENEEAVKKLYDHEKSKPACPSLLPFKTLSDATPEAALSYFYKNGVKSAILRSSEGEHFFTGRASQKLSVWNSLWSGDSIRVDRKTTESFVIQPRLTMYVQVQPSVMRRFVSQKGESARGIGFFARTMICFPASTQGTRPVEAISDSSSEVYNDFVDYYLDRNVDASEGRGGERKKIAFSLSAKERWFVIANAIEREIFPGGTFEKCGDHASKLADNIARVAVLLHCADSGLEGEVSLDELERAIMVCFWFSDQFVRLFKSSSEEQEDYMALQAWMNDKRNQNVRYIQKNHIRQYGPNRLRKSSKLGLILDMMMNNGEIGREFFGKKEIVDLFPNWPRNDLWLCNSAR</sequence>
<evidence type="ECO:0000313" key="1">
    <source>
        <dbReference type="EMBL" id="SHF04282.1"/>
    </source>
</evidence>
<accession>A0A1M4YFJ6</accession>
<dbReference type="InterPro" id="IPR025048">
    <property type="entry name" value="DUF3987"/>
</dbReference>
<dbReference type="STRING" id="1121942.SAMN02745148_01690"/>
<organism evidence="1 2">
    <name type="scientific">Modicisalibacter ilicicola DSM 19980</name>
    <dbReference type="NCBI Taxonomy" id="1121942"/>
    <lineage>
        <taxon>Bacteria</taxon>
        <taxon>Pseudomonadati</taxon>
        <taxon>Pseudomonadota</taxon>
        <taxon>Gammaproteobacteria</taxon>
        <taxon>Oceanospirillales</taxon>
        <taxon>Halomonadaceae</taxon>
        <taxon>Modicisalibacter</taxon>
    </lineage>
</organism>
<reference evidence="1 2" key="1">
    <citation type="submission" date="2016-11" db="EMBL/GenBank/DDBJ databases">
        <authorList>
            <person name="Jaros S."/>
            <person name="Januszkiewicz K."/>
            <person name="Wedrychowicz H."/>
        </authorList>
    </citation>
    <scope>NUCLEOTIDE SEQUENCE [LARGE SCALE GENOMIC DNA]</scope>
    <source>
        <strain evidence="1 2">DSM 19980</strain>
    </source>
</reference>
<dbReference type="AlphaFoldDB" id="A0A1M4YFJ6"/>